<keyword evidence="1 3" id="KW-0732">Signal</keyword>
<evidence type="ECO:0000313" key="5">
    <source>
        <dbReference type="Proteomes" id="UP000199604"/>
    </source>
</evidence>
<dbReference type="RefSeq" id="WP_091473369.1">
    <property type="nucleotide sequence ID" value="NZ_FOJT01000001.1"/>
</dbReference>
<organism evidence="4 5">
    <name type="scientific">Flavobacterium swingsii</name>
    <dbReference type="NCBI Taxonomy" id="498292"/>
    <lineage>
        <taxon>Bacteria</taxon>
        <taxon>Pseudomonadati</taxon>
        <taxon>Bacteroidota</taxon>
        <taxon>Flavobacteriia</taxon>
        <taxon>Flavobacteriales</taxon>
        <taxon>Flavobacteriaceae</taxon>
        <taxon>Flavobacterium</taxon>
    </lineage>
</organism>
<dbReference type="InterPro" id="IPR026444">
    <property type="entry name" value="Secre_tail"/>
</dbReference>
<name>A0A1I0VH75_9FLAO</name>
<dbReference type="OrthoDB" id="2582440at2"/>
<protein>
    <submittedName>
        <fullName evidence="4">Por secretion system C-terminal sorting domain-containing protein</fullName>
    </submittedName>
</protein>
<evidence type="ECO:0000256" key="3">
    <source>
        <dbReference type="SAM" id="SignalP"/>
    </source>
</evidence>
<dbReference type="NCBIfam" id="NF033708">
    <property type="entry name" value="T9SS_Cterm_ChiA"/>
    <property type="match status" value="1"/>
</dbReference>
<evidence type="ECO:0000313" key="4">
    <source>
        <dbReference type="EMBL" id="SFA75558.1"/>
    </source>
</evidence>
<keyword evidence="5" id="KW-1185">Reference proteome</keyword>
<evidence type="ECO:0000256" key="1">
    <source>
        <dbReference type="ARBA" id="ARBA00022729"/>
    </source>
</evidence>
<dbReference type="AlphaFoldDB" id="A0A1I0VH75"/>
<evidence type="ECO:0000256" key="2">
    <source>
        <dbReference type="SAM" id="MobiDB-lite"/>
    </source>
</evidence>
<feature type="signal peptide" evidence="3">
    <location>
        <begin position="1"/>
        <end position="20"/>
    </location>
</feature>
<feature type="chain" id="PRO_5011704044" evidence="3">
    <location>
        <begin position="21"/>
        <end position="630"/>
    </location>
</feature>
<proteinExistence type="predicted"/>
<dbReference type="STRING" id="498292.SAMN05660845_0387"/>
<reference evidence="5" key="1">
    <citation type="submission" date="2016-10" db="EMBL/GenBank/DDBJ databases">
        <authorList>
            <person name="Varghese N."/>
            <person name="Submissions S."/>
        </authorList>
    </citation>
    <scope>NUCLEOTIDE SEQUENCE [LARGE SCALE GENOMIC DNA]</scope>
    <source>
        <strain evidence="5">DSM 21789</strain>
    </source>
</reference>
<dbReference type="NCBIfam" id="TIGR04183">
    <property type="entry name" value="Por_Secre_tail"/>
    <property type="match status" value="1"/>
</dbReference>
<dbReference type="EMBL" id="FOJT01000001">
    <property type="protein sequence ID" value="SFA75558.1"/>
    <property type="molecule type" value="Genomic_DNA"/>
</dbReference>
<accession>A0A1I0VH75</accession>
<dbReference type="Proteomes" id="UP000199604">
    <property type="component" value="Unassembled WGS sequence"/>
</dbReference>
<sequence>MKYNYLLLLFFLGIATQAQLYVSPNTYVYVNDQYVYATGNVELKDPTSNLFLRNSSQLLQGTSGAGNNRGNGALSVFQDGTVNNYQYNYWCSPVGIPVAASTVNDSFGIVNLGRPTTVTATTFTAPLAMAAVDGISSPLQIASRWIYKFLSSTTYSQWFSVGANPTIAAGEGFTMKGTSGTDGTTITNETGTNNSGSNQRYDFRGKPNDGNISVSVANGNFTLVGNPYPSAIDINMVLGKDAPGPDTLWGTADDIGAINNPSINGTAYFWEQSVVNSHLIAAYQGGYGKYTPGGGYLRSDIWSYNADGTQNLDLNPDGGASNQDGTTFARRFSPVGQGFMVMGTAAGSVTMQNKFRTFVKEGGTSQFAKSSSNTVQGNEFYPEIPNVAGTDYTIQKKGYAPQLRINAIVNTNQGFIRTALGFADGYTNGFDSAADARASSDTAPFSFYHILEGSDKEYAMSFSPFDINKKCPVGFRNNIPATFKIKVIGTLYGFDDNQMVYLHDKTTDLYHDIKNAEYEVSLPAGVNNNGYEITFVENALSTNDNVASNFDVFQNNGSGFLTIKNPEAIDLKSCTLYDVSGKTILSKANLGSNVSYEYSTVGLSEGVYIVKLITGANQEITKKVSISTKK</sequence>
<gene>
    <name evidence="4" type="ORF">SAMN05660845_0387</name>
</gene>
<feature type="region of interest" description="Disordered" evidence="2">
    <location>
        <begin position="178"/>
        <end position="198"/>
    </location>
</feature>